<feature type="transmembrane region" description="Helical" evidence="2">
    <location>
        <begin position="126"/>
        <end position="146"/>
    </location>
</feature>
<evidence type="ECO:0000313" key="4">
    <source>
        <dbReference type="EMBL" id="KAK7046530.1"/>
    </source>
</evidence>
<dbReference type="InterPro" id="IPR045340">
    <property type="entry name" value="DUF6533"/>
</dbReference>
<comment type="caution">
    <text evidence="4">The sequence shown here is derived from an EMBL/GenBank/DDBJ whole genome shotgun (WGS) entry which is preliminary data.</text>
</comment>
<sequence length="347" mass="39015">MAIFQDSDLSISEIQAELNLNAYFSLAAFTLLYYDYILTLRQEVSRYWGTRITWATFLFYLNRYGCIFATLPVILENFWTSEGARKWKVCHSLQTYHQIVAMLAQLVVGVMLVMRTYALYGKSIRALSFMLFGASGGLGFGIWGLISAKEMTPSTNPVEDIHPFVGCGVHLSFAVSRRLGYAWMGMLAFDIMIFIMTVRKAFENAGVMTGQRKGQLILTLVRDGALYFLIMGLANGGNIASFMFAGQYLRGVGTTLTNVLSSILISRLMFNLRDPRLTARVTIIHDPSDNTTMQESLTPFTTTVEPYYETGASIQESDVPWLEYDDGKLPVRDSEPGAEVSMREVRR</sequence>
<evidence type="ECO:0000313" key="5">
    <source>
        <dbReference type="Proteomes" id="UP001362999"/>
    </source>
</evidence>
<evidence type="ECO:0000259" key="3">
    <source>
        <dbReference type="Pfam" id="PF20151"/>
    </source>
</evidence>
<gene>
    <name evidence="4" type="ORF">R3P38DRAFT_73715</name>
</gene>
<feature type="region of interest" description="Disordered" evidence="1">
    <location>
        <begin position="325"/>
        <end position="347"/>
    </location>
</feature>
<evidence type="ECO:0000256" key="1">
    <source>
        <dbReference type="SAM" id="MobiDB-lite"/>
    </source>
</evidence>
<organism evidence="4 5">
    <name type="scientific">Favolaschia claudopus</name>
    <dbReference type="NCBI Taxonomy" id="2862362"/>
    <lineage>
        <taxon>Eukaryota</taxon>
        <taxon>Fungi</taxon>
        <taxon>Dikarya</taxon>
        <taxon>Basidiomycota</taxon>
        <taxon>Agaricomycotina</taxon>
        <taxon>Agaricomycetes</taxon>
        <taxon>Agaricomycetidae</taxon>
        <taxon>Agaricales</taxon>
        <taxon>Marasmiineae</taxon>
        <taxon>Mycenaceae</taxon>
        <taxon>Favolaschia</taxon>
    </lineage>
</organism>
<feature type="transmembrane region" description="Helical" evidence="2">
    <location>
        <begin position="181"/>
        <end position="202"/>
    </location>
</feature>
<dbReference type="AlphaFoldDB" id="A0AAW0D276"/>
<evidence type="ECO:0000256" key="2">
    <source>
        <dbReference type="SAM" id="Phobius"/>
    </source>
</evidence>
<keyword evidence="2" id="KW-1133">Transmembrane helix</keyword>
<protein>
    <recommendedName>
        <fullName evidence="3">DUF6533 domain-containing protein</fullName>
    </recommendedName>
</protein>
<name>A0AAW0D276_9AGAR</name>
<reference evidence="4 5" key="1">
    <citation type="journal article" date="2024" name="J Genomics">
        <title>Draft genome sequencing and assembly of Favolaschia claudopus CIRM-BRFM 2984 isolated from oak limbs.</title>
        <authorList>
            <person name="Navarro D."/>
            <person name="Drula E."/>
            <person name="Chaduli D."/>
            <person name="Cazenave R."/>
            <person name="Ahrendt S."/>
            <person name="Wang J."/>
            <person name="Lipzen A."/>
            <person name="Daum C."/>
            <person name="Barry K."/>
            <person name="Grigoriev I.V."/>
            <person name="Favel A."/>
            <person name="Rosso M.N."/>
            <person name="Martin F."/>
        </authorList>
    </citation>
    <scope>NUCLEOTIDE SEQUENCE [LARGE SCALE GENOMIC DNA]</scope>
    <source>
        <strain evidence="4 5">CIRM-BRFM 2984</strain>
    </source>
</reference>
<dbReference type="Pfam" id="PF20151">
    <property type="entry name" value="DUF6533"/>
    <property type="match status" value="1"/>
</dbReference>
<dbReference type="Proteomes" id="UP001362999">
    <property type="component" value="Unassembled WGS sequence"/>
</dbReference>
<keyword evidence="5" id="KW-1185">Reference proteome</keyword>
<keyword evidence="2" id="KW-0812">Transmembrane</keyword>
<feature type="domain" description="DUF6533" evidence="3">
    <location>
        <begin position="23"/>
        <end position="67"/>
    </location>
</feature>
<feature type="transmembrane region" description="Helical" evidence="2">
    <location>
        <begin position="95"/>
        <end position="114"/>
    </location>
</feature>
<feature type="transmembrane region" description="Helical" evidence="2">
    <location>
        <begin position="20"/>
        <end position="40"/>
    </location>
</feature>
<dbReference type="EMBL" id="JAWWNJ010000010">
    <property type="protein sequence ID" value="KAK7046530.1"/>
    <property type="molecule type" value="Genomic_DNA"/>
</dbReference>
<feature type="transmembrane region" description="Helical" evidence="2">
    <location>
        <begin position="52"/>
        <end position="75"/>
    </location>
</feature>
<feature type="transmembrane region" description="Helical" evidence="2">
    <location>
        <begin position="251"/>
        <end position="270"/>
    </location>
</feature>
<accession>A0AAW0D276</accession>
<proteinExistence type="predicted"/>
<feature type="transmembrane region" description="Helical" evidence="2">
    <location>
        <begin position="223"/>
        <end position="245"/>
    </location>
</feature>
<keyword evidence="2" id="KW-0472">Membrane</keyword>